<evidence type="ECO:0000313" key="4">
    <source>
        <dbReference type="Proteomes" id="UP001164743"/>
    </source>
</evidence>
<feature type="compositionally biased region" description="Acidic residues" evidence="2">
    <location>
        <begin position="70"/>
        <end position="81"/>
    </location>
</feature>
<keyword evidence="1" id="KW-0175">Coiled coil</keyword>
<reference evidence="3" key="1">
    <citation type="submission" date="2022-10" db="EMBL/GenBank/DDBJ databases">
        <title>Puccinia triticina Genome sequencing and assembly.</title>
        <authorList>
            <person name="Li C."/>
        </authorList>
    </citation>
    <scope>NUCLEOTIDE SEQUENCE</scope>
    <source>
        <strain evidence="3">Pt15</strain>
    </source>
</reference>
<feature type="compositionally biased region" description="Polar residues" evidence="2">
    <location>
        <begin position="82"/>
        <end position="99"/>
    </location>
</feature>
<feature type="compositionally biased region" description="Low complexity" evidence="2">
    <location>
        <begin position="509"/>
        <end position="525"/>
    </location>
</feature>
<feature type="compositionally biased region" description="Polar residues" evidence="2">
    <location>
        <begin position="641"/>
        <end position="650"/>
    </location>
</feature>
<feature type="compositionally biased region" description="Polar residues" evidence="2">
    <location>
        <begin position="45"/>
        <end position="60"/>
    </location>
</feature>
<keyword evidence="4" id="KW-1185">Reference proteome</keyword>
<evidence type="ECO:0000256" key="1">
    <source>
        <dbReference type="SAM" id="Coils"/>
    </source>
</evidence>
<evidence type="ECO:0000313" key="3">
    <source>
        <dbReference type="EMBL" id="WAQ90433.1"/>
    </source>
</evidence>
<feature type="region of interest" description="Disordered" evidence="2">
    <location>
        <begin position="507"/>
        <end position="526"/>
    </location>
</feature>
<dbReference type="GeneID" id="77802925"/>
<organism evidence="3 4">
    <name type="scientific">Puccinia triticina</name>
    <dbReference type="NCBI Taxonomy" id="208348"/>
    <lineage>
        <taxon>Eukaryota</taxon>
        <taxon>Fungi</taxon>
        <taxon>Dikarya</taxon>
        <taxon>Basidiomycota</taxon>
        <taxon>Pucciniomycotina</taxon>
        <taxon>Pucciniomycetes</taxon>
        <taxon>Pucciniales</taxon>
        <taxon>Pucciniaceae</taxon>
        <taxon>Puccinia</taxon>
    </lineage>
</organism>
<feature type="compositionally biased region" description="Basic and acidic residues" evidence="2">
    <location>
        <begin position="266"/>
        <end position="279"/>
    </location>
</feature>
<feature type="compositionally biased region" description="Polar residues" evidence="2">
    <location>
        <begin position="245"/>
        <end position="265"/>
    </location>
</feature>
<feature type="region of interest" description="Disordered" evidence="2">
    <location>
        <begin position="24"/>
        <end position="99"/>
    </location>
</feature>
<feature type="region of interest" description="Disordered" evidence="2">
    <location>
        <begin position="596"/>
        <end position="650"/>
    </location>
</feature>
<gene>
    <name evidence="3" type="ORF">PtA15_12A422</name>
</gene>
<name>A0ABY7D1G0_9BASI</name>
<feature type="coiled-coil region" evidence="1">
    <location>
        <begin position="328"/>
        <end position="493"/>
    </location>
</feature>
<dbReference type="Proteomes" id="UP001164743">
    <property type="component" value="Chromosome 12A"/>
</dbReference>
<proteinExistence type="predicted"/>
<dbReference type="RefSeq" id="XP_053025988.1">
    <property type="nucleotide sequence ID" value="XM_053162030.1"/>
</dbReference>
<dbReference type="EMBL" id="CP110432">
    <property type="protein sequence ID" value="WAQ90433.1"/>
    <property type="molecule type" value="Genomic_DNA"/>
</dbReference>
<protein>
    <submittedName>
        <fullName evidence="3">Uncharacterized protein</fullName>
    </submittedName>
</protein>
<evidence type="ECO:0000256" key="2">
    <source>
        <dbReference type="SAM" id="MobiDB-lite"/>
    </source>
</evidence>
<feature type="compositionally biased region" description="Polar residues" evidence="2">
    <location>
        <begin position="28"/>
        <end position="37"/>
    </location>
</feature>
<accession>A0ABY7D1G0</accession>
<feature type="region of interest" description="Disordered" evidence="2">
    <location>
        <begin position="239"/>
        <end position="279"/>
    </location>
</feature>
<sequence>MAVRQLGLLKTTKESCSFPLSKLFQSRVMDSSRQTSRAHQRNQEHPQQSSYHPNVHQNASPDPDAHPDFEPDQSDEEEDSFDVTSLVPSTSNSIIQSGSVEGHTLERTGAYDTFLHTNQDHTGHLRQLNDLIPSPAAVKAHVERVSHSTINSSTFESHTAMSSMRMHIPREGVPITLHEETSEELRRSELSNNLYPTALDFQGSSDEDDCSTVHAPQEQAEKIGTDEKEIAMLRQQVQQLQRQVTSSPQLAVTERSTTGRLSPTSKDSRANDRESKVVHEREVSRMKIEIESLSKQLAMVSVKDQDLKHVKKNVRTLEEDAKTRMEVMAKLRAESHSLQHELKLTKKALKSAEDGQADALEQINRLQQRLDSISQERLSESQANLVKLTESRNGFNADLSELMSKLKASFQEAEQLRVELERSKSETCKACEAKEIRTTVLQEERNSLQTQLDDCRAQAADKEVQIDRLRKIRKELKSDIEGLNIALEAKQHENSYLKRDRHVREAGLTSSSLATSTRTRSNRTSIHLGSRTVTEGTINLEKSGHPILKPEHHNPRKSILENRTMLSSITNTSKRAVRPSSSESVSAVPSIPTLARKSLDRKSSSIALSRRGKYSQQKEEECLPVNAQQPLHAEEKKSENPKNTFRVCQT</sequence>